<keyword evidence="1" id="KW-0732">Signal</keyword>
<proteinExistence type="predicted"/>
<evidence type="ECO:0000256" key="1">
    <source>
        <dbReference type="SAM" id="SignalP"/>
    </source>
</evidence>
<gene>
    <name evidence="2" type="ORF">SAMN04488130_1142</name>
</gene>
<reference evidence="3" key="1">
    <citation type="submission" date="2016-10" db="EMBL/GenBank/DDBJ databases">
        <authorList>
            <person name="Varghese N."/>
            <person name="Submissions S."/>
        </authorList>
    </citation>
    <scope>NUCLEOTIDE SEQUENCE [LARGE SCALE GENOMIC DNA]</scope>
    <source>
        <strain evidence="3">CGMCC 1.9230</strain>
    </source>
</reference>
<organism evidence="2 3">
    <name type="scientific">Flavobacterium urumqiense</name>
    <dbReference type="NCBI Taxonomy" id="935224"/>
    <lineage>
        <taxon>Bacteria</taxon>
        <taxon>Pseudomonadati</taxon>
        <taxon>Bacteroidota</taxon>
        <taxon>Flavobacteriia</taxon>
        <taxon>Flavobacteriales</taxon>
        <taxon>Flavobacteriaceae</taxon>
        <taxon>Flavobacterium</taxon>
    </lineage>
</organism>
<dbReference type="Pfam" id="PF14127">
    <property type="entry name" value="DUF4294"/>
    <property type="match status" value="1"/>
</dbReference>
<dbReference type="OrthoDB" id="1491885at2"/>
<sequence length="224" mass="25950">MKIGILFFFLLFTTIEVNAQITPKDTTKMGYVLTENDSILNDTIQLPELVVFKEKLDPEAKKQFMILQNRVYKTYPYAKLASERLIVLNKGMAALHTNKEKKKYFKIVEDYLSNEFESKLKKLSRKQGQILVKLIHRQTGITTYDLVKNLKSGWKAFWSNTAASMFDINLKTKYAPYDVNEDYLIETILVRAFESGRLQNQKPAAPVDYDSLTDSWLSKAQKIN</sequence>
<evidence type="ECO:0008006" key="4">
    <source>
        <dbReference type="Google" id="ProtNLM"/>
    </source>
</evidence>
<keyword evidence="3" id="KW-1185">Reference proteome</keyword>
<feature type="signal peptide" evidence="1">
    <location>
        <begin position="1"/>
        <end position="19"/>
    </location>
</feature>
<dbReference type="InterPro" id="IPR025636">
    <property type="entry name" value="DUF4294"/>
</dbReference>
<dbReference type="EMBL" id="FNVP01000014">
    <property type="protein sequence ID" value="SEG44227.1"/>
    <property type="molecule type" value="Genomic_DNA"/>
</dbReference>
<evidence type="ECO:0000313" key="2">
    <source>
        <dbReference type="EMBL" id="SEG44227.1"/>
    </source>
</evidence>
<feature type="chain" id="PRO_5009292416" description="DUF4294 domain-containing protein" evidence="1">
    <location>
        <begin position="20"/>
        <end position="224"/>
    </location>
</feature>
<dbReference type="AlphaFoldDB" id="A0A1H6A848"/>
<accession>A0A1H6A848</accession>
<dbReference type="RefSeq" id="WP_104000729.1">
    <property type="nucleotide sequence ID" value="NZ_FNVP01000014.1"/>
</dbReference>
<dbReference type="Proteomes" id="UP000236737">
    <property type="component" value="Unassembled WGS sequence"/>
</dbReference>
<name>A0A1H6A848_9FLAO</name>
<evidence type="ECO:0000313" key="3">
    <source>
        <dbReference type="Proteomes" id="UP000236737"/>
    </source>
</evidence>
<protein>
    <recommendedName>
        <fullName evidence="4">DUF4294 domain-containing protein</fullName>
    </recommendedName>
</protein>